<proteinExistence type="predicted"/>
<dbReference type="EMBL" id="CP021425">
    <property type="protein sequence ID" value="ARU57847.1"/>
    <property type="molecule type" value="Genomic_DNA"/>
</dbReference>
<dbReference type="OrthoDB" id="9786336at2"/>
<keyword evidence="1" id="KW-0645">Protease</keyword>
<evidence type="ECO:0000313" key="2">
    <source>
        <dbReference type="Proteomes" id="UP000196027"/>
    </source>
</evidence>
<dbReference type="RefSeq" id="WP_087462697.1">
    <property type="nucleotide sequence ID" value="NZ_CP021425.1"/>
</dbReference>
<evidence type="ECO:0000313" key="1">
    <source>
        <dbReference type="EMBL" id="ARU57847.1"/>
    </source>
</evidence>
<dbReference type="InterPro" id="IPR016545">
    <property type="entry name" value="UCP009120_prtse"/>
</dbReference>
<accession>A0A1Y0IBF7</accession>
<dbReference type="KEGG" id="ome:OLMES_3827"/>
<protein>
    <submittedName>
        <fullName evidence="1">Proteasome-type protease</fullName>
    </submittedName>
</protein>
<keyword evidence="1" id="KW-0378">Hydrolase</keyword>
<dbReference type="InterPro" id="IPR029055">
    <property type="entry name" value="Ntn_hydrolases_N"/>
</dbReference>
<sequence>MTYCLAIAVDSGLVLASDSRTNAGVDNVNTYPKMFSFSVPDKGFFTLLTSGNLATTQAVVHQIEQDLKHDLDLAEGEKPVGSFAVCKDMNEAAKYLGTLAVKLKNYYERDLNQAANFDCTFILGGQIIGEPCQIFMVYPEGNFIQNSPYSPFLQIGETKYGKPILDRVIKRNTSLEAAARCALVSLDSTMRSNLSVAPPFDLMIYEKDKLEPAHVMHYKQNSPYYSSMRKRWGEGLMELFNDLPLFDWEKNDK</sequence>
<dbReference type="AlphaFoldDB" id="A0A1Y0IBF7"/>
<organism evidence="1 2">
    <name type="scientific">Oleiphilus messinensis</name>
    <dbReference type="NCBI Taxonomy" id="141451"/>
    <lineage>
        <taxon>Bacteria</taxon>
        <taxon>Pseudomonadati</taxon>
        <taxon>Pseudomonadota</taxon>
        <taxon>Gammaproteobacteria</taxon>
        <taxon>Oceanospirillales</taxon>
        <taxon>Oleiphilaceae</taxon>
        <taxon>Oleiphilus</taxon>
    </lineage>
</organism>
<dbReference type="Proteomes" id="UP000196027">
    <property type="component" value="Chromosome"/>
</dbReference>
<dbReference type="SUPFAM" id="SSF56235">
    <property type="entry name" value="N-terminal nucleophile aminohydrolases (Ntn hydrolases)"/>
    <property type="match status" value="1"/>
</dbReference>
<reference evidence="1 2" key="1">
    <citation type="submission" date="2017-05" db="EMBL/GenBank/DDBJ databases">
        <title>Genomic insights into alkan degradation activity of Oleiphilus messinensis.</title>
        <authorList>
            <person name="Kozyavkin S.A."/>
            <person name="Slesarev A.I."/>
            <person name="Golyshin P.N."/>
            <person name="Korzhenkov A."/>
            <person name="Golyshina O.N."/>
            <person name="Toshchakov S.V."/>
        </authorList>
    </citation>
    <scope>NUCLEOTIDE SEQUENCE [LARGE SCALE GENOMIC DNA]</scope>
    <source>
        <strain evidence="1 2">ME102</strain>
    </source>
</reference>
<dbReference type="GO" id="GO:0006508">
    <property type="term" value="P:proteolysis"/>
    <property type="evidence" value="ECO:0007669"/>
    <property type="project" value="UniProtKB-KW"/>
</dbReference>
<gene>
    <name evidence="1" type="ORF">OLMES_3827</name>
</gene>
<name>A0A1Y0IBF7_9GAMM</name>
<dbReference type="GO" id="GO:0008233">
    <property type="term" value="F:peptidase activity"/>
    <property type="evidence" value="ECO:0007669"/>
    <property type="project" value="UniProtKB-KW"/>
</dbReference>
<dbReference type="GO" id="GO:0000502">
    <property type="term" value="C:proteasome complex"/>
    <property type="evidence" value="ECO:0007669"/>
    <property type="project" value="UniProtKB-KW"/>
</dbReference>
<keyword evidence="2" id="KW-1185">Reference proteome</keyword>
<dbReference type="Gene3D" id="3.60.20.10">
    <property type="entry name" value="Glutamine Phosphoribosylpyrophosphate, subunit 1, domain 1"/>
    <property type="match status" value="1"/>
</dbReference>
<keyword evidence="1" id="KW-0647">Proteasome</keyword>
<dbReference type="PIRSF" id="PIRSF009120">
    <property type="entry name" value="UCP009120_prtse"/>
    <property type="match status" value="1"/>
</dbReference>